<dbReference type="Proteomes" id="UP000178603">
    <property type="component" value="Unassembled WGS sequence"/>
</dbReference>
<evidence type="ECO:0000313" key="1">
    <source>
        <dbReference type="EMBL" id="OGM54845.1"/>
    </source>
</evidence>
<proteinExistence type="predicted"/>
<organism evidence="1 2">
    <name type="scientific">Candidatus Woesebacteria bacterium RIFCSPHIGHO2_12_FULL_41_24</name>
    <dbReference type="NCBI Taxonomy" id="1802510"/>
    <lineage>
        <taxon>Bacteria</taxon>
        <taxon>Candidatus Woeseibacteriota</taxon>
    </lineage>
</organism>
<sequence length="289" mass="32253">MPQTERRQFTHRDALKLVGTATLGLIAGKVLTEAAVPVIRRIVITEFEPDSCEGCATGGSYEELMRVYPGLRNKPVRMQEISTGYSQSTVYNAAGMKFNHQQAIELIGFYEQLAMSGTRLDLITPSKEAAQLTLEPTKFKRHTFFVVERADAINTPSDYAIGPGAGVHTWFNIGNGSTQTTIPIDRGMPVDDPYGMKYRTAIEKANAMFAVGTCDAVINPFDPNHETDIVLYAYLCSIIGRRVIYSDVKTRFGVDTFLTLDRYIPKSDPNRWDRVFQGQPGRGYVFSEK</sequence>
<dbReference type="AlphaFoldDB" id="A0A1F8AUD4"/>
<gene>
    <name evidence="1" type="ORF">A3E44_01660</name>
</gene>
<dbReference type="EMBL" id="MGGW01000009">
    <property type="protein sequence ID" value="OGM54845.1"/>
    <property type="molecule type" value="Genomic_DNA"/>
</dbReference>
<accession>A0A1F8AUD4</accession>
<name>A0A1F8AUD4_9BACT</name>
<comment type="caution">
    <text evidence="1">The sequence shown here is derived from an EMBL/GenBank/DDBJ whole genome shotgun (WGS) entry which is preliminary data.</text>
</comment>
<protein>
    <submittedName>
        <fullName evidence="1">Uncharacterized protein</fullName>
    </submittedName>
</protein>
<evidence type="ECO:0000313" key="2">
    <source>
        <dbReference type="Proteomes" id="UP000178603"/>
    </source>
</evidence>
<reference evidence="1 2" key="1">
    <citation type="journal article" date="2016" name="Nat. Commun.">
        <title>Thousands of microbial genomes shed light on interconnected biogeochemical processes in an aquifer system.</title>
        <authorList>
            <person name="Anantharaman K."/>
            <person name="Brown C.T."/>
            <person name="Hug L.A."/>
            <person name="Sharon I."/>
            <person name="Castelle C.J."/>
            <person name="Probst A.J."/>
            <person name="Thomas B.C."/>
            <person name="Singh A."/>
            <person name="Wilkins M.J."/>
            <person name="Karaoz U."/>
            <person name="Brodie E.L."/>
            <person name="Williams K.H."/>
            <person name="Hubbard S.S."/>
            <person name="Banfield J.F."/>
        </authorList>
    </citation>
    <scope>NUCLEOTIDE SEQUENCE [LARGE SCALE GENOMIC DNA]</scope>
</reference>